<evidence type="ECO:0000256" key="6">
    <source>
        <dbReference type="ARBA" id="ARBA00022832"/>
    </source>
</evidence>
<keyword evidence="13" id="KW-1185">Reference proteome</keyword>
<evidence type="ECO:0000313" key="12">
    <source>
        <dbReference type="EMBL" id="GAA3810683.1"/>
    </source>
</evidence>
<proteinExistence type="inferred from homology"/>
<dbReference type="NCBIfam" id="TIGR00747">
    <property type="entry name" value="fabH"/>
    <property type="match status" value="1"/>
</dbReference>
<comment type="caution">
    <text evidence="12">The sequence shown here is derived from an EMBL/GenBank/DDBJ whole genome shotgun (WGS) entry which is preliminary data.</text>
</comment>
<dbReference type="Pfam" id="PF08541">
    <property type="entry name" value="ACP_syn_III_C"/>
    <property type="match status" value="1"/>
</dbReference>
<dbReference type="RefSeq" id="WP_020419495.1">
    <property type="nucleotide sequence ID" value="NZ_CBDRCE010000034.1"/>
</dbReference>
<gene>
    <name evidence="12" type="ORF">GCM10022380_30580</name>
</gene>
<name>A0ABP7I4Y5_9PSEU</name>
<dbReference type="SUPFAM" id="SSF53901">
    <property type="entry name" value="Thiolase-like"/>
    <property type="match status" value="1"/>
</dbReference>
<evidence type="ECO:0000256" key="7">
    <source>
        <dbReference type="ARBA" id="ARBA00023098"/>
    </source>
</evidence>
<evidence type="ECO:0000256" key="4">
    <source>
        <dbReference type="ARBA" id="ARBA00022516"/>
    </source>
</evidence>
<feature type="domain" description="Beta-ketoacyl-[acyl-carrier-protein] synthase III C-terminal" evidence="10">
    <location>
        <begin position="238"/>
        <end position="327"/>
    </location>
</feature>
<evidence type="ECO:0000259" key="11">
    <source>
        <dbReference type="Pfam" id="PF08545"/>
    </source>
</evidence>
<dbReference type="NCBIfam" id="NF006829">
    <property type="entry name" value="PRK09352.1"/>
    <property type="match status" value="1"/>
</dbReference>
<evidence type="ECO:0000256" key="5">
    <source>
        <dbReference type="ARBA" id="ARBA00022679"/>
    </source>
</evidence>
<dbReference type="EMBL" id="BAABCM010000003">
    <property type="protein sequence ID" value="GAA3810683.1"/>
    <property type="molecule type" value="Genomic_DNA"/>
</dbReference>
<protein>
    <submittedName>
        <fullName evidence="12">Ketoacyl-ACP synthase III</fullName>
    </submittedName>
</protein>
<evidence type="ECO:0000256" key="3">
    <source>
        <dbReference type="ARBA" id="ARBA00022490"/>
    </source>
</evidence>
<dbReference type="PANTHER" id="PTHR34069">
    <property type="entry name" value="3-OXOACYL-[ACYL-CARRIER-PROTEIN] SYNTHASE 3"/>
    <property type="match status" value="1"/>
</dbReference>
<dbReference type="Pfam" id="PF08545">
    <property type="entry name" value="ACP_syn_III"/>
    <property type="match status" value="1"/>
</dbReference>
<organism evidence="12 13">
    <name type="scientific">Amycolatopsis tucumanensis</name>
    <dbReference type="NCBI Taxonomy" id="401106"/>
    <lineage>
        <taxon>Bacteria</taxon>
        <taxon>Bacillati</taxon>
        <taxon>Actinomycetota</taxon>
        <taxon>Actinomycetes</taxon>
        <taxon>Pseudonocardiales</taxon>
        <taxon>Pseudonocardiaceae</taxon>
        <taxon>Amycolatopsis</taxon>
    </lineage>
</organism>
<dbReference type="Gene3D" id="3.40.47.10">
    <property type="match status" value="1"/>
</dbReference>
<dbReference type="InterPro" id="IPR013747">
    <property type="entry name" value="ACP_syn_III_C"/>
</dbReference>
<reference evidence="13" key="1">
    <citation type="journal article" date="2019" name="Int. J. Syst. Evol. Microbiol.">
        <title>The Global Catalogue of Microorganisms (GCM) 10K type strain sequencing project: providing services to taxonomists for standard genome sequencing and annotation.</title>
        <authorList>
            <consortium name="The Broad Institute Genomics Platform"/>
            <consortium name="The Broad Institute Genome Sequencing Center for Infectious Disease"/>
            <person name="Wu L."/>
            <person name="Ma J."/>
        </authorList>
    </citation>
    <scope>NUCLEOTIDE SEQUENCE [LARGE SCALE GENOMIC DNA]</scope>
    <source>
        <strain evidence="13">JCM 17017</strain>
    </source>
</reference>
<keyword evidence="7" id="KW-0443">Lipid metabolism</keyword>
<dbReference type="InterPro" id="IPR013751">
    <property type="entry name" value="ACP_syn_III_N"/>
</dbReference>
<comment type="similarity">
    <text evidence="2">Belongs to the thiolase-like superfamily. FabH family.</text>
</comment>
<keyword evidence="8" id="KW-0275">Fatty acid biosynthesis</keyword>
<dbReference type="CDD" id="cd00830">
    <property type="entry name" value="KAS_III"/>
    <property type="match status" value="1"/>
</dbReference>
<dbReference type="PANTHER" id="PTHR34069:SF2">
    <property type="entry name" value="BETA-KETOACYL-[ACYL-CARRIER-PROTEIN] SYNTHASE III"/>
    <property type="match status" value="1"/>
</dbReference>
<keyword evidence="4" id="KW-0444">Lipid biosynthesis</keyword>
<dbReference type="Proteomes" id="UP001501624">
    <property type="component" value="Unassembled WGS sequence"/>
</dbReference>
<accession>A0ABP7I4Y5</accession>
<keyword evidence="5" id="KW-0808">Transferase</keyword>
<evidence type="ECO:0000256" key="2">
    <source>
        <dbReference type="ARBA" id="ARBA00008642"/>
    </source>
</evidence>
<sequence>MMKTVVLGTGSYLPPTVLTSTELGDRLGTGGQWIVDKTHIRERRVADGSEATSDLATAAARRALQSSGTSPDELDLVIVATSTPDQPIPATAALVQANISADRAAAFDVDAVCSGFVYALVVAHGMLLADDSCRKALVIGADIYSRILDYDDRRTAVLFGDGAGAVVLGKTNADRGIHTTLLGCDGKRADLVQVPAGGSRRPASPQTLADGLHYFKMIGRPVRELAGQVMPEVVEQLLKRAGLTLDDVQHLVPHQANGVMLAELDSALGLAPGVMCRTVEHFGNTGAASVPITLDHAVRGGQIGEDDRVVLVTFGGGMSWGGALLTWAYTHGEETSHD</sequence>
<evidence type="ECO:0000313" key="13">
    <source>
        <dbReference type="Proteomes" id="UP001501624"/>
    </source>
</evidence>
<dbReference type="InterPro" id="IPR004655">
    <property type="entry name" value="FabH"/>
</dbReference>
<keyword evidence="6" id="KW-0276">Fatty acid metabolism</keyword>
<evidence type="ECO:0000256" key="9">
    <source>
        <dbReference type="ARBA" id="ARBA00023315"/>
    </source>
</evidence>
<evidence type="ECO:0000256" key="1">
    <source>
        <dbReference type="ARBA" id="ARBA00005189"/>
    </source>
</evidence>
<comment type="pathway">
    <text evidence="1">Lipid metabolism.</text>
</comment>
<keyword evidence="3" id="KW-0963">Cytoplasm</keyword>
<feature type="domain" description="Beta-ketoacyl-[acyl-carrier-protein] synthase III N-terminal" evidence="11">
    <location>
        <begin position="107"/>
        <end position="186"/>
    </location>
</feature>
<evidence type="ECO:0000256" key="8">
    <source>
        <dbReference type="ARBA" id="ARBA00023160"/>
    </source>
</evidence>
<keyword evidence="9" id="KW-0012">Acyltransferase</keyword>
<evidence type="ECO:0000259" key="10">
    <source>
        <dbReference type="Pfam" id="PF08541"/>
    </source>
</evidence>
<dbReference type="InterPro" id="IPR016039">
    <property type="entry name" value="Thiolase-like"/>
</dbReference>